<feature type="compositionally biased region" description="Pro residues" evidence="1">
    <location>
        <begin position="168"/>
        <end position="178"/>
    </location>
</feature>
<dbReference type="Proteomes" id="UP001215280">
    <property type="component" value="Unassembled WGS sequence"/>
</dbReference>
<feature type="compositionally biased region" description="Acidic residues" evidence="1">
    <location>
        <begin position="1047"/>
        <end position="1057"/>
    </location>
</feature>
<feature type="region of interest" description="Disordered" evidence="1">
    <location>
        <begin position="982"/>
        <end position="1070"/>
    </location>
</feature>
<gene>
    <name evidence="2" type="ORF">DFH07DRAFT_777055</name>
</gene>
<dbReference type="EMBL" id="JARJLG010000107">
    <property type="protein sequence ID" value="KAJ7744485.1"/>
    <property type="molecule type" value="Genomic_DNA"/>
</dbReference>
<organism evidence="2 3">
    <name type="scientific">Mycena maculata</name>
    <dbReference type="NCBI Taxonomy" id="230809"/>
    <lineage>
        <taxon>Eukaryota</taxon>
        <taxon>Fungi</taxon>
        <taxon>Dikarya</taxon>
        <taxon>Basidiomycota</taxon>
        <taxon>Agaricomycotina</taxon>
        <taxon>Agaricomycetes</taxon>
        <taxon>Agaricomycetidae</taxon>
        <taxon>Agaricales</taxon>
        <taxon>Marasmiineae</taxon>
        <taxon>Mycenaceae</taxon>
        <taxon>Mycena</taxon>
    </lineage>
</organism>
<accession>A0AAD7N3X7</accession>
<proteinExistence type="predicted"/>
<protein>
    <submittedName>
        <fullName evidence="2">Uncharacterized protein</fullName>
    </submittedName>
</protein>
<sequence length="1431" mass="156944">MASGDLLPPSSPPPPNSSPPPTPVQRIPGFDYASSTSAFAPHFESTYGFESASSARIPQLSIYGPEFTSFGSLDSPSFGRGPEFTPYADTCLRSPALPDPPTPTINSSNLDANNLYRLVACDLCGKSVNGYQKSVAPMRSHQNSKDCRKRAKKNKVALEMAAAAAQLPPKPPNPPPLHTPANFPPAGLSWSTAPDPQFLRGRELARSQRRAYSNSRSRSPAHGHRSSSVPAETSFGLIFPVQEDADILQSACPGVLLNWASPDGYPWGIHANSSRMNLPYQLERFTGEADTLRLWVRSVTCTGLAGIAQAECAPCRSVKVGRAVQTLETRAQSAPAHTPYQYLTHSQLVDALREITAEKNEQTLKNLNMARKVSRSTSRMSDQKRLIMAIATSDSPRLNSLMRVAIKQRVGPKEMIRRIGDAVNALHPGGYRSKSFTDSEKQLMRCMKRLAGCKGVYALSKALGLPSASTIRASKPLWLLPSVSAPKASEIGTNIRTFFGEDSINSTFRKAGHNLMVDGLHLSQRACWHRATNQIIGLCREHSEPLDLVMNDMESVLKVVEAVHGDSPTCHYGREATVFAVAAFRDDQYHGFPIAQTQTCKSEKGPGFAALLRTAIEQWDIHGAPHNGPLFVVGFDGDPVFRDAAFEVLMCRKLDPSSPLYLKLSGCAGLNLECGKNDVVAGGDPKHITKRIATSERSEEGNLIDGCVINRQILTQWLERLPGETKDTVATLVDPADHQNVPRAYKLLKAVISLGAEGIPDSPSLSPTDRLTRWAFALAGDMWSAFLDAFTAPELSLSQRLESLSKFAHMAFVFYRLHGTSFLSNQLYGDLQALVKSAFFCVARQQELDPEQAFYLYQLGSDRIEEIFSEVQTESHDSNCNALQLSERLSTAADTLGIFAEHPEWHQGHIRRSWSGKENDHVNPTYYTADQSVKNIVHTTVWRSGFHKAQNSLAAHGIDFDFEAALAQPSVDFLCPNGGGNYPGISKDRDRSIPTESSTPAPGLATNTTLPKTSGSDSDDEAEEDEMNEDHNVQPPEDLPTTSLEDLLPEPEEDETDLQLSLRRTSSTASINPVPNNDWLEYPLDNGSTKQLHKASILSSLFNSEYRHLAVGRLLRVRCYTKDGGHKPNLNQQEFTGEHSFNINDIAVGLIRSGDLVAAAVVKVTVIEKDKHRISQVDTEELGSPESKVTVTAQLLELRDVFVVGDGETIPHARKWLWTGKYAKFDPVKGPQSVAESGTRKALTVKIPGAFLHPLDVEIEDTTHLPISDSEELRAKHMPHVWAVAQEDLSAIVSTLYNLLNASAVLKLLPKHGKSTSFPYSDSKNCRSHVGGHIFKSIKSVPEPNLYERSAHPRYWDALFSRPVDLPEQLALNMAISREEMTALGALWGISDAPLAETLAPAPRRGEKRPLDDITNTQTDASRARAQPGLP</sequence>
<keyword evidence="3" id="KW-1185">Reference proteome</keyword>
<feature type="compositionally biased region" description="Polar residues" evidence="1">
    <location>
        <begin position="994"/>
        <end position="1016"/>
    </location>
</feature>
<name>A0AAD7N3X7_9AGAR</name>
<feature type="region of interest" description="Disordered" evidence="1">
    <location>
        <begin position="1"/>
        <end position="30"/>
    </location>
</feature>
<evidence type="ECO:0000313" key="3">
    <source>
        <dbReference type="Proteomes" id="UP001215280"/>
    </source>
</evidence>
<feature type="compositionally biased region" description="Pro residues" evidence="1">
    <location>
        <begin position="9"/>
        <end position="23"/>
    </location>
</feature>
<feature type="compositionally biased region" description="Acidic residues" evidence="1">
    <location>
        <begin position="1017"/>
        <end position="1028"/>
    </location>
</feature>
<reference evidence="2" key="1">
    <citation type="submission" date="2023-03" db="EMBL/GenBank/DDBJ databases">
        <title>Massive genome expansion in bonnet fungi (Mycena s.s.) driven by repeated elements and novel gene families across ecological guilds.</title>
        <authorList>
            <consortium name="Lawrence Berkeley National Laboratory"/>
            <person name="Harder C.B."/>
            <person name="Miyauchi S."/>
            <person name="Viragh M."/>
            <person name="Kuo A."/>
            <person name="Thoen E."/>
            <person name="Andreopoulos B."/>
            <person name="Lu D."/>
            <person name="Skrede I."/>
            <person name="Drula E."/>
            <person name="Henrissat B."/>
            <person name="Morin E."/>
            <person name="Kohler A."/>
            <person name="Barry K."/>
            <person name="LaButti K."/>
            <person name="Morin E."/>
            <person name="Salamov A."/>
            <person name="Lipzen A."/>
            <person name="Mereny Z."/>
            <person name="Hegedus B."/>
            <person name="Baldrian P."/>
            <person name="Stursova M."/>
            <person name="Weitz H."/>
            <person name="Taylor A."/>
            <person name="Grigoriev I.V."/>
            <person name="Nagy L.G."/>
            <person name="Martin F."/>
            <person name="Kauserud H."/>
        </authorList>
    </citation>
    <scope>NUCLEOTIDE SEQUENCE</scope>
    <source>
        <strain evidence="2">CBHHK188m</strain>
    </source>
</reference>
<feature type="region of interest" description="Disordered" evidence="1">
    <location>
        <begin position="1399"/>
        <end position="1431"/>
    </location>
</feature>
<evidence type="ECO:0000256" key="1">
    <source>
        <dbReference type="SAM" id="MobiDB-lite"/>
    </source>
</evidence>
<feature type="region of interest" description="Disordered" evidence="1">
    <location>
        <begin position="166"/>
        <end position="229"/>
    </location>
</feature>
<comment type="caution">
    <text evidence="2">The sequence shown here is derived from an EMBL/GenBank/DDBJ whole genome shotgun (WGS) entry which is preliminary data.</text>
</comment>
<evidence type="ECO:0000313" key="2">
    <source>
        <dbReference type="EMBL" id="KAJ7744485.1"/>
    </source>
</evidence>